<dbReference type="EMBL" id="CP101990">
    <property type="protein sequence ID" value="UUI67228.1"/>
    <property type="molecule type" value="Genomic_DNA"/>
</dbReference>
<feature type="domain" description="PPM-type phosphatase" evidence="1">
    <location>
        <begin position="26"/>
        <end position="239"/>
    </location>
</feature>
<keyword evidence="3" id="KW-1185">Reference proteome</keyword>
<gene>
    <name evidence="2" type="ORF">NP095_08380</name>
</gene>
<dbReference type="PROSITE" id="PS51746">
    <property type="entry name" value="PPM_2"/>
    <property type="match status" value="1"/>
</dbReference>
<reference evidence="2 3" key="1">
    <citation type="submission" date="2022-07" db="EMBL/GenBank/DDBJ databases">
        <title>Novel species in genus Aeromicrobium.</title>
        <authorList>
            <person name="Ye L."/>
        </authorList>
    </citation>
    <scope>NUCLEOTIDE SEQUENCE [LARGE SCALE GENOMIC DNA]</scope>
    <source>
        <strain evidence="3">zg-Y50</strain>
    </source>
</reference>
<dbReference type="Gene3D" id="3.60.40.10">
    <property type="entry name" value="PPM-type phosphatase domain"/>
    <property type="match status" value="1"/>
</dbReference>
<name>A0ABY5KB07_9ACTN</name>
<dbReference type="SMART" id="SM00331">
    <property type="entry name" value="PP2C_SIG"/>
    <property type="match status" value="1"/>
</dbReference>
<dbReference type="RefSeq" id="WP_232416358.1">
    <property type="nucleotide sequence ID" value="NZ_CP101990.1"/>
</dbReference>
<evidence type="ECO:0000313" key="2">
    <source>
        <dbReference type="EMBL" id="UUI67228.1"/>
    </source>
</evidence>
<organism evidence="2 3">
    <name type="scientific">Aeromicrobium duanguangcaii</name>
    <dbReference type="NCBI Taxonomy" id="2968086"/>
    <lineage>
        <taxon>Bacteria</taxon>
        <taxon>Bacillati</taxon>
        <taxon>Actinomycetota</taxon>
        <taxon>Actinomycetes</taxon>
        <taxon>Propionibacteriales</taxon>
        <taxon>Nocardioidaceae</taxon>
        <taxon>Aeromicrobium</taxon>
    </lineage>
</organism>
<sequence>MKLRIGAATHLGLVRTSHQDCLHIDGWTASSSGSRLRHHLDGHGVVAVIDGMGGHAGGEVAARITSAHLADCRLANATSAEDVDQILQQVSDHVRGVGAITEGHANMGATIAGFVVTPDDLLLFNVGDCSILRITDGFVGQLAVIDRTDVDASGRTRLTQCLGGATQATVVDAHAERFAPREADVLVLCSDGLTDVVDDATIGRIVAHSKDVVQISDELVSAACRAGAPDNVSIVAVRLG</sequence>
<evidence type="ECO:0000259" key="1">
    <source>
        <dbReference type="PROSITE" id="PS51746"/>
    </source>
</evidence>
<dbReference type="SMART" id="SM00332">
    <property type="entry name" value="PP2Cc"/>
    <property type="match status" value="1"/>
</dbReference>
<accession>A0ABY5KB07</accession>
<protein>
    <submittedName>
        <fullName evidence="2">Serine/threonine-protein phosphatase</fullName>
    </submittedName>
</protein>
<proteinExistence type="predicted"/>
<dbReference type="Pfam" id="PF13672">
    <property type="entry name" value="PP2C_2"/>
    <property type="match status" value="1"/>
</dbReference>
<dbReference type="InterPro" id="IPR036457">
    <property type="entry name" value="PPM-type-like_dom_sf"/>
</dbReference>
<dbReference type="Proteomes" id="UP001315860">
    <property type="component" value="Chromosome"/>
</dbReference>
<evidence type="ECO:0000313" key="3">
    <source>
        <dbReference type="Proteomes" id="UP001315860"/>
    </source>
</evidence>
<dbReference type="SUPFAM" id="SSF81606">
    <property type="entry name" value="PP2C-like"/>
    <property type="match status" value="1"/>
</dbReference>
<dbReference type="InterPro" id="IPR001932">
    <property type="entry name" value="PPM-type_phosphatase-like_dom"/>
</dbReference>
<dbReference type="CDD" id="cd00143">
    <property type="entry name" value="PP2Cc"/>
    <property type="match status" value="1"/>
</dbReference>